<accession>A0A8J2K8Y8</accession>
<protein>
    <submittedName>
        <fullName evidence="1">Uncharacterized protein</fullName>
    </submittedName>
</protein>
<proteinExistence type="predicted"/>
<feature type="non-terminal residue" evidence="1">
    <location>
        <position position="1"/>
    </location>
</feature>
<reference evidence="1" key="1">
    <citation type="submission" date="2021-06" db="EMBL/GenBank/DDBJ databases">
        <authorList>
            <person name="Hodson N. C."/>
            <person name="Mongue J. A."/>
            <person name="Jaron S. K."/>
        </authorList>
    </citation>
    <scope>NUCLEOTIDE SEQUENCE</scope>
</reference>
<gene>
    <name evidence="1" type="ORF">AFUS01_LOCUS11661</name>
</gene>
<name>A0A8J2K8Y8_9HEXA</name>
<evidence type="ECO:0000313" key="2">
    <source>
        <dbReference type="Proteomes" id="UP000708208"/>
    </source>
</evidence>
<sequence length="12" mass="1286">SSDCLSSSNQMQ</sequence>
<dbReference type="Proteomes" id="UP000708208">
    <property type="component" value="Unassembled WGS sequence"/>
</dbReference>
<comment type="caution">
    <text evidence="1">The sequence shown here is derived from an EMBL/GenBank/DDBJ whole genome shotgun (WGS) entry which is preliminary data.</text>
</comment>
<keyword evidence="2" id="KW-1185">Reference proteome</keyword>
<dbReference type="EMBL" id="CAJVCH010090184">
    <property type="protein sequence ID" value="CAG7722530.1"/>
    <property type="molecule type" value="Genomic_DNA"/>
</dbReference>
<evidence type="ECO:0000313" key="1">
    <source>
        <dbReference type="EMBL" id="CAG7722530.1"/>
    </source>
</evidence>
<organism evidence="1 2">
    <name type="scientific">Allacma fusca</name>
    <dbReference type="NCBI Taxonomy" id="39272"/>
    <lineage>
        <taxon>Eukaryota</taxon>
        <taxon>Metazoa</taxon>
        <taxon>Ecdysozoa</taxon>
        <taxon>Arthropoda</taxon>
        <taxon>Hexapoda</taxon>
        <taxon>Collembola</taxon>
        <taxon>Symphypleona</taxon>
        <taxon>Sminthuridae</taxon>
        <taxon>Allacma</taxon>
    </lineage>
</organism>